<reference evidence="1" key="1">
    <citation type="journal article" date="2020" name="Stud. Mycol.">
        <title>101 Dothideomycetes genomes: a test case for predicting lifestyles and emergence of pathogens.</title>
        <authorList>
            <person name="Haridas S."/>
            <person name="Albert R."/>
            <person name="Binder M."/>
            <person name="Bloem J."/>
            <person name="Labutti K."/>
            <person name="Salamov A."/>
            <person name="Andreopoulos B."/>
            <person name="Baker S."/>
            <person name="Barry K."/>
            <person name="Bills G."/>
            <person name="Bluhm B."/>
            <person name="Cannon C."/>
            <person name="Castanera R."/>
            <person name="Culley D."/>
            <person name="Daum C."/>
            <person name="Ezra D."/>
            <person name="Gonzalez J."/>
            <person name="Henrissat B."/>
            <person name="Kuo A."/>
            <person name="Liang C."/>
            <person name="Lipzen A."/>
            <person name="Lutzoni F."/>
            <person name="Magnuson J."/>
            <person name="Mondo S."/>
            <person name="Nolan M."/>
            <person name="Ohm R."/>
            <person name="Pangilinan J."/>
            <person name="Park H.-J."/>
            <person name="Ramirez L."/>
            <person name="Alfaro M."/>
            <person name="Sun H."/>
            <person name="Tritt A."/>
            <person name="Yoshinaga Y."/>
            <person name="Zwiers L.-H."/>
            <person name="Turgeon B."/>
            <person name="Goodwin S."/>
            <person name="Spatafora J."/>
            <person name="Crous P."/>
            <person name="Grigoriev I."/>
        </authorList>
    </citation>
    <scope>NUCLEOTIDE SEQUENCE</scope>
    <source>
        <strain evidence="1">CBS 473.64</strain>
    </source>
</reference>
<keyword evidence="2" id="KW-1185">Reference proteome</keyword>
<dbReference type="OrthoDB" id="3791526at2759"/>
<accession>A0A6A6SER3</accession>
<sequence>MPPVSQFPPARVFLKNMNIGSIGNIAVGPARRASLTSNLMPRYTTTSLTTSQLVSRTAMQLVNGTTKSSGLKGSATTA</sequence>
<proteinExistence type="predicted"/>
<evidence type="ECO:0000313" key="1">
    <source>
        <dbReference type="EMBL" id="KAF2646385.1"/>
    </source>
</evidence>
<gene>
    <name evidence="1" type="ORF">P280DRAFT_464618</name>
</gene>
<dbReference type="EMBL" id="MU006776">
    <property type="protein sequence ID" value="KAF2646385.1"/>
    <property type="molecule type" value="Genomic_DNA"/>
</dbReference>
<name>A0A6A6SER3_9PLEO</name>
<dbReference type="AlphaFoldDB" id="A0A6A6SER3"/>
<dbReference type="Proteomes" id="UP000799753">
    <property type="component" value="Unassembled WGS sequence"/>
</dbReference>
<evidence type="ECO:0000313" key="2">
    <source>
        <dbReference type="Proteomes" id="UP000799753"/>
    </source>
</evidence>
<protein>
    <submittedName>
        <fullName evidence="1">Uncharacterized protein</fullName>
    </submittedName>
</protein>
<organism evidence="1 2">
    <name type="scientific">Massarina eburnea CBS 473.64</name>
    <dbReference type="NCBI Taxonomy" id="1395130"/>
    <lineage>
        <taxon>Eukaryota</taxon>
        <taxon>Fungi</taxon>
        <taxon>Dikarya</taxon>
        <taxon>Ascomycota</taxon>
        <taxon>Pezizomycotina</taxon>
        <taxon>Dothideomycetes</taxon>
        <taxon>Pleosporomycetidae</taxon>
        <taxon>Pleosporales</taxon>
        <taxon>Massarineae</taxon>
        <taxon>Massarinaceae</taxon>
        <taxon>Massarina</taxon>
    </lineage>
</organism>